<feature type="repeat" description="PPR" evidence="3">
    <location>
        <begin position="225"/>
        <end position="259"/>
    </location>
</feature>
<dbReference type="Gene3D" id="1.25.40.10">
    <property type="entry name" value="Tetratricopeptide repeat domain"/>
    <property type="match status" value="4"/>
</dbReference>
<dbReference type="AlphaFoldDB" id="A0AAD4SX43"/>
<keyword evidence="2" id="KW-0677">Repeat</keyword>
<evidence type="ECO:0000256" key="2">
    <source>
        <dbReference type="ARBA" id="ARBA00022737"/>
    </source>
</evidence>
<reference evidence="5" key="1">
    <citation type="submission" date="2022-04" db="EMBL/GenBank/DDBJ databases">
        <title>A functionally conserved STORR gene fusion in Papaver species that diverged 16.8 million years ago.</title>
        <authorList>
            <person name="Catania T."/>
        </authorList>
    </citation>
    <scope>NUCLEOTIDE SEQUENCE</scope>
    <source>
        <strain evidence="5">S-188037</strain>
    </source>
</reference>
<evidence type="ECO:0000256" key="1">
    <source>
        <dbReference type="ARBA" id="ARBA00007626"/>
    </source>
</evidence>
<keyword evidence="6" id="KW-1185">Reference proteome</keyword>
<dbReference type="PROSITE" id="PS51375">
    <property type="entry name" value="PPR"/>
    <property type="match status" value="9"/>
</dbReference>
<dbReference type="Proteomes" id="UP001202328">
    <property type="component" value="Unassembled WGS sequence"/>
</dbReference>
<dbReference type="InterPro" id="IPR050667">
    <property type="entry name" value="PPR-containing_protein"/>
</dbReference>
<feature type="repeat" description="PPR" evidence="3">
    <location>
        <begin position="49"/>
        <end position="83"/>
    </location>
</feature>
<dbReference type="NCBIfam" id="TIGR00756">
    <property type="entry name" value="PPR"/>
    <property type="match status" value="7"/>
</dbReference>
<organism evidence="5 6">
    <name type="scientific">Papaver atlanticum</name>
    <dbReference type="NCBI Taxonomy" id="357466"/>
    <lineage>
        <taxon>Eukaryota</taxon>
        <taxon>Viridiplantae</taxon>
        <taxon>Streptophyta</taxon>
        <taxon>Embryophyta</taxon>
        <taxon>Tracheophyta</taxon>
        <taxon>Spermatophyta</taxon>
        <taxon>Magnoliopsida</taxon>
        <taxon>Ranunculales</taxon>
        <taxon>Papaveraceae</taxon>
        <taxon>Papaveroideae</taxon>
        <taxon>Papaver</taxon>
    </lineage>
</organism>
<gene>
    <name evidence="5" type="ORF">MKW98_023724</name>
</gene>
<dbReference type="FunFam" id="1.25.40.10:FF:000558">
    <property type="entry name" value="Pentatricopeptide repeat-containing protein At5g39710"/>
    <property type="match status" value="1"/>
</dbReference>
<evidence type="ECO:0000313" key="5">
    <source>
        <dbReference type="EMBL" id="KAI3928123.1"/>
    </source>
</evidence>
<proteinExistence type="inferred from homology"/>
<dbReference type="EMBL" id="JAJJMB010007708">
    <property type="protein sequence ID" value="KAI3928123.1"/>
    <property type="molecule type" value="Genomic_DNA"/>
</dbReference>
<feature type="repeat" description="PPR" evidence="3">
    <location>
        <begin position="190"/>
        <end position="224"/>
    </location>
</feature>
<protein>
    <recommendedName>
        <fullName evidence="4">Pentatricopeptide repeat-containing protein-mitochondrial domain-containing protein</fullName>
    </recommendedName>
</protein>
<evidence type="ECO:0000259" key="4">
    <source>
        <dbReference type="Pfam" id="PF23276"/>
    </source>
</evidence>
<dbReference type="Pfam" id="PF23276">
    <property type="entry name" value="TPR_24"/>
    <property type="match status" value="1"/>
</dbReference>
<feature type="repeat" description="PPR" evidence="3">
    <location>
        <begin position="260"/>
        <end position="294"/>
    </location>
</feature>
<evidence type="ECO:0000313" key="6">
    <source>
        <dbReference type="Proteomes" id="UP001202328"/>
    </source>
</evidence>
<evidence type="ECO:0000256" key="3">
    <source>
        <dbReference type="PROSITE-ProRule" id="PRU00708"/>
    </source>
</evidence>
<feature type="repeat" description="PPR" evidence="3">
    <location>
        <begin position="154"/>
        <end position="189"/>
    </location>
</feature>
<feature type="repeat" description="PPR" evidence="3">
    <location>
        <begin position="406"/>
        <end position="440"/>
    </location>
</feature>
<dbReference type="InterPro" id="IPR011990">
    <property type="entry name" value="TPR-like_helical_dom_sf"/>
</dbReference>
<name>A0AAD4SX43_9MAGN</name>
<feature type="repeat" description="PPR" evidence="3">
    <location>
        <begin position="330"/>
        <end position="364"/>
    </location>
</feature>
<dbReference type="Pfam" id="PF01535">
    <property type="entry name" value="PPR"/>
    <property type="match status" value="1"/>
</dbReference>
<sequence>MGIKAAIKWPKQMNPALVQKLILRERDIQKAIIIFDSATAEYANGFRHDQNTFSVMISKLASANQFRSAEDLLDRMKKEKCNLTEDIFLSVCRAYGRVHRPLDSLRIFHKMKDLQCERTKKSYVTVFSILVSENQLKVAQKFHRDMKEEGISPNVAFLNVLIKALSMNKSTIDAALAVFKEMPDKGHIPDSYTYGTLISGLCKLGMIDEAKRLFKDMETKGCSPTVITYTCLIHSLCRSSNLGEAMKFLKEMGSKGIEPNVVTFSSLMDGLCKGGRSSEALELLANMIAKRLTPNVITYSSLINGLLKERKLQEAVEILDRMKLQGLRPDVGLYGNLVTCLCECSKFREAANFLDEMVLGKVSPECVTWSLHIKMHIMVVQGLCEKDPGRAFQVYLSMRTRGISRNQSTYSSLVDCFCTTGDAQKAYRVIHEMVLDGFVPDEVTWNAIVSGFWCRKKVHEAADDAGQQVKPLNGIIDDLVPGGRLVLFFTIQ</sequence>
<dbReference type="Pfam" id="PF12854">
    <property type="entry name" value="PPR_1"/>
    <property type="match status" value="2"/>
</dbReference>
<comment type="similarity">
    <text evidence="1">Belongs to the PPR family. P subfamily.</text>
</comment>
<feature type="domain" description="Pentatricopeptide repeat-containing protein-mitochondrial" evidence="4">
    <location>
        <begin position="66"/>
        <end position="182"/>
    </location>
</feature>
<feature type="repeat" description="PPR" evidence="3">
    <location>
        <begin position="119"/>
        <end position="153"/>
    </location>
</feature>
<dbReference type="InterPro" id="IPR057027">
    <property type="entry name" value="TPR_mt"/>
</dbReference>
<feature type="repeat" description="PPR" evidence="3">
    <location>
        <begin position="295"/>
        <end position="329"/>
    </location>
</feature>
<dbReference type="PANTHER" id="PTHR47939">
    <property type="entry name" value="MEMBRANE-ASSOCIATED SALT-INDUCIBLE PROTEIN-LIKE"/>
    <property type="match status" value="1"/>
</dbReference>
<accession>A0AAD4SX43</accession>
<dbReference type="Pfam" id="PF13041">
    <property type="entry name" value="PPR_2"/>
    <property type="match status" value="2"/>
</dbReference>
<dbReference type="PANTHER" id="PTHR47939:SF13">
    <property type="entry name" value="OS03G0201400 PROTEIN"/>
    <property type="match status" value="1"/>
</dbReference>
<comment type="caution">
    <text evidence="5">The sequence shown here is derived from an EMBL/GenBank/DDBJ whole genome shotgun (WGS) entry which is preliminary data.</text>
</comment>
<dbReference type="InterPro" id="IPR002885">
    <property type="entry name" value="PPR_rpt"/>
</dbReference>